<dbReference type="Proteomes" id="UP001054945">
    <property type="component" value="Unassembled WGS sequence"/>
</dbReference>
<protein>
    <submittedName>
        <fullName evidence="1">Uncharacterized protein</fullName>
    </submittedName>
</protein>
<comment type="caution">
    <text evidence="1">The sequence shown here is derived from an EMBL/GenBank/DDBJ whole genome shotgun (WGS) entry which is preliminary data.</text>
</comment>
<accession>A0AAV4MAK9</accession>
<organism evidence="1 2">
    <name type="scientific">Caerostris extrusa</name>
    <name type="common">Bark spider</name>
    <name type="synonym">Caerostris bankana</name>
    <dbReference type="NCBI Taxonomy" id="172846"/>
    <lineage>
        <taxon>Eukaryota</taxon>
        <taxon>Metazoa</taxon>
        <taxon>Ecdysozoa</taxon>
        <taxon>Arthropoda</taxon>
        <taxon>Chelicerata</taxon>
        <taxon>Arachnida</taxon>
        <taxon>Araneae</taxon>
        <taxon>Araneomorphae</taxon>
        <taxon>Entelegynae</taxon>
        <taxon>Araneoidea</taxon>
        <taxon>Araneidae</taxon>
        <taxon>Caerostris</taxon>
    </lineage>
</organism>
<name>A0AAV4MAK9_CAEEX</name>
<sequence length="106" mass="11827">MQQNKNSRIKHFRILVHPATRTATFFIPGCVWNTKGWAIRVIVVSVFPWKLRSGCKNALLPGKVAPKKKCLMGFLHAELIFGGTACCHTDHHDCTTGTITSPGRRL</sequence>
<reference evidence="1 2" key="1">
    <citation type="submission" date="2021-06" db="EMBL/GenBank/DDBJ databases">
        <title>Caerostris extrusa draft genome.</title>
        <authorList>
            <person name="Kono N."/>
            <person name="Arakawa K."/>
        </authorList>
    </citation>
    <scope>NUCLEOTIDE SEQUENCE [LARGE SCALE GENOMIC DNA]</scope>
</reference>
<dbReference type="EMBL" id="BPLR01002017">
    <property type="protein sequence ID" value="GIX69096.1"/>
    <property type="molecule type" value="Genomic_DNA"/>
</dbReference>
<evidence type="ECO:0000313" key="2">
    <source>
        <dbReference type="Proteomes" id="UP001054945"/>
    </source>
</evidence>
<proteinExistence type="predicted"/>
<dbReference type="AlphaFoldDB" id="A0AAV4MAK9"/>
<keyword evidence="2" id="KW-1185">Reference proteome</keyword>
<gene>
    <name evidence="1" type="ORF">CEXT_196361</name>
</gene>
<evidence type="ECO:0000313" key="1">
    <source>
        <dbReference type="EMBL" id="GIX69096.1"/>
    </source>
</evidence>